<dbReference type="RefSeq" id="WP_112116237.1">
    <property type="nucleotide sequence ID" value="NZ_UAQE01000001.1"/>
</dbReference>
<reference evidence="1 2" key="1">
    <citation type="submission" date="2018-06" db="EMBL/GenBank/DDBJ databases">
        <authorList>
            <consortium name="Pathogen Informatics"/>
            <person name="Doyle S."/>
        </authorList>
    </citation>
    <scope>NUCLEOTIDE SEQUENCE [LARGE SCALE GENOMIC DNA]</scope>
    <source>
        <strain evidence="1 2">NCTC7582</strain>
    </source>
</reference>
<protein>
    <submittedName>
        <fullName evidence="1">Phage protein</fullName>
    </submittedName>
</protein>
<dbReference type="Proteomes" id="UP000251431">
    <property type="component" value="Unassembled WGS sequence"/>
</dbReference>
<accession>A0A2X0X9U0</accession>
<name>A0A2X0X9U0_9BACI</name>
<dbReference type="AlphaFoldDB" id="A0A2X0X9U0"/>
<sequence>MKIEINVQDAHLKAEEIQENHVTSIIEGFFGVLGVLKQNKNNVSVSKPKNKPLINLGEAPPDYVPFQNVKTSAVVPPKIEKEKNQQISKVLPKINAERTLTAPISEVAKINCASESESPHFGTKEFEGGQIKYQCKYWCDCGHTGKRWVSRSAVYAHCHECNSKLIVEPATPEFREDGLPVQDNFNNFFIAREVEGE</sequence>
<organism evidence="1 2">
    <name type="scientific">Lysinibacillus capsici</name>
    <dbReference type="NCBI Taxonomy" id="2115968"/>
    <lineage>
        <taxon>Bacteria</taxon>
        <taxon>Bacillati</taxon>
        <taxon>Bacillota</taxon>
        <taxon>Bacilli</taxon>
        <taxon>Bacillales</taxon>
        <taxon>Bacillaceae</taxon>
        <taxon>Lysinibacillus</taxon>
    </lineage>
</organism>
<proteinExistence type="predicted"/>
<dbReference type="EMBL" id="UAQE01000001">
    <property type="protein sequence ID" value="SPT95579.1"/>
    <property type="molecule type" value="Genomic_DNA"/>
</dbReference>
<gene>
    <name evidence="1" type="ORF">NCTC7582_00080</name>
</gene>
<evidence type="ECO:0000313" key="1">
    <source>
        <dbReference type="EMBL" id="SPT95579.1"/>
    </source>
</evidence>
<evidence type="ECO:0000313" key="2">
    <source>
        <dbReference type="Proteomes" id="UP000251431"/>
    </source>
</evidence>